<feature type="region of interest" description="Disordered" evidence="1">
    <location>
        <begin position="227"/>
        <end position="319"/>
    </location>
</feature>
<feature type="compositionally biased region" description="Low complexity" evidence="1">
    <location>
        <begin position="426"/>
        <end position="443"/>
    </location>
</feature>
<comment type="caution">
    <text evidence="2">The sequence shown here is derived from an EMBL/GenBank/DDBJ whole genome shotgun (WGS) entry which is preliminary data.</text>
</comment>
<sequence>MPKSWIALVGFCDRKAWDPLTRQVLDSTPVIPYLSYSDRISKIGLGNGTFALTFNVTCGYVDGASVTPINNTGNWTRDTTYDEHVQPIPVLAPNTFKWLNFYSYNFQDPFLSSFEHHGFQWLHCRLRPLIFAQKMLAILMRPPSTRYKLSAALSPNSTRAPWQTHSRTSSNAYTHLAKKMTLTWAKWDSETVPVNATVSSSPEGTTIIYGRGEKTVIPDAAILKRQTRDTPAANPTSAPAPQDPNPTPAPEPQGPSTQPIVTPTESQSPTPVPAPPTTGPAPQNPEPSPVIPTEPQPHSFAGTADRYTLRSRPPEPEYFTTGRFRFNTPKPKTFPSAGVFSTPESQSLPSSTAVNYTTACPSGTVRAWKQRCSHCLWSTSNCYTGVNQWKNTQSAQSSLRPGNTWQSLTTTNTFFAIPPSSQGIDSSSGTPTTTASSANSSSQGFGSLSYYEMSNVFLDVIGAGILVCILRLLKSPHVVVESLLSSSDQSVPFYGRLSRVPWTNPESCNPLTVVEQFVMEDLGLHSILLNSPVKPASQIALHDLENSLSSATAASH</sequence>
<dbReference type="GeneID" id="66099666"/>
<feature type="region of interest" description="Disordered" evidence="1">
    <location>
        <begin position="421"/>
        <end position="443"/>
    </location>
</feature>
<feature type="compositionally biased region" description="Low complexity" evidence="1">
    <location>
        <begin position="230"/>
        <end position="240"/>
    </location>
</feature>
<feature type="compositionally biased region" description="Pro residues" evidence="1">
    <location>
        <begin position="241"/>
        <end position="253"/>
    </location>
</feature>
<organism evidence="2 3">
    <name type="scientific">Guyanagaster necrorhizus</name>
    <dbReference type="NCBI Taxonomy" id="856835"/>
    <lineage>
        <taxon>Eukaryota</taxon>
        <taxon>Fungi</taxon>
        <taxon>Dikarya</taxon>
        <taxon>Basidiomycota</taxon>
        <taxon>Agaricomycotina</taxon>
        <taxon>Agaricomycetes</taxon>
        <taxon>Agaricomycetidae</taxon>
        <taxon>Agaricales</taxon>
        <taxon>Marasmiineae</taxon>
        <taxon>Physalacriaceae</taxon>
        <taxon>Guyanagaster</taxon>
    </lineage>
</organism>
<protein>
    <submittedName>
        <fullName evidence="2">Uncharacterized protein</fullName>
    </submittedName>
</protein>
<evidence type="ECO:0000313" key="2">
    <source>
        <dbReference type="EMBL" id="KAG7444741.1"/>
    </source>
</evidence>
<reference evidence="2" key="1">
    <citation type="submission" date="2020-11" db="EMBL/GenBank/DDBJ databases">
        <title>Adaptations for nitrogen fixation in a non-lichenized fungal sporocarp promotes dispersal by wood-feeding termites.</title>
        <authorList>
            <consortium name="DOE Joint Genome Institute"/>
            <person name="Koch R.A."/>
            <person name="Yoon G."/>
            <person name="Arayal U."/>
            <person name="Lail K."/>
            <person name="Amirebrahimi M."/>
            <person name="Labutti K."/>
            <person name="Lipzen A."/>
            <person name="Riley R."/>
            <person name="Barry K."/>
            <person name="Henrissat B."/>
            <person name="Grigoriev I.V."/>
            <person name="Herr J.R."/>
            <person name="Aime M.C."/>
        </authorList>
    </citation>
    <scope>NUCLEOTIDE SEQUENCE</scope>
    <source>
        <strain evidence="2">MCA 3950</strain>
    </source>
</reference>
<dbReference type="Proteomes" id="UP000812287">
    <property type="component" value="Unassembled WGS sequence"/>
</dbReference>
<keyword evidence="3" id="KW-1185">Reference proteome</keyword>
<dbReference type="EMBL" id="MU250539">
    <property type="protein sequence ID" value="KAG7444741.1"/>
    <property type="molecule type" value="Genomic_DNA"/>
</dbReference>
<proteinExistence type="predicted"/>
<dbReference type="AlphaFoldDB" id="A0A9P8ARC4"/>
<name>A0A9P8ARC4_9AGAR</name>
<dbReference type="RefSeq" id="XP_043038241.1">
    <property type="nucleotide sequence ID" value="XM_043177379.1"/>
</dbReference>
<evidence type="ECO:0000256" key="1">
    <source>
        <dbReference type="SAM" id="MobiDB-lite"/>
    </source>
</evidence>
<feature type="compositionally biased region" description="Pro residues" evidence="1">
    <location>
        <begin position="270"/>
        <end position="295"/>
    </location>
</feature>
<accession>A0A9P8ARC4</accession>
<dbReference type="OrthoDB" id="2644397at2759"/>
<gene>
    <name evidence="2" type="ORF">BT62DRAFT_1007766</name>
</gene>
<evidence type="ECO:0000313" key="3">
    <source>
        <dbReference type="Proteomes" id="UP000812287"/>
    </source>
</evidence>
<feature type="compositionally biased region" description="Polar residues" evidence="1">
    <location>
        <begin position="254"/>
        <end position="268"/>
    </location>
</feature>